<dbReference type="Pfam" id="PF14570">
    <property type="entry name" value="zf-RING_4"/>
    <property type="match status" value="1"/>
</dbReference>
<protein>
    <recommendedName>
        <fullName evidence="16">RING-type domain-containing protein</fullName>
    </recommendedName>
</protein>
<dbReference type="InterPro" id="IPR035979">
    <property type="entry name" value="RBD_domain_sf"/>
</dbReference>
<dbReference type="GO" id="GO:0005634">
    <property type="term" value="C:nucleus"/>
    <property type="evidence" value="ECO:0007669"/>
    <property type="project" value="UniProtKB-SubCell"/>
</dbReference>
<feature type="compositionally biased region" description="Low complexity" evidence="10">
    <location>
        <begin position="279"/>
        <end position="290"/>
    </location>
</feature>
<dbReference type="PROSITE" id="PS50102">
    <property type="entry name" value="RRM"/>
    <property type="match status" value="1"/>
</dbReference>
<keyword evidence="3 9" id="KW-0863">Zinc-finger</keyword>
<dbReference type="InterPro" id="IPR003954">
    <property type="entry name" value="RRM_euk-type"/>
</dbReference>
<feature type="region of interest" description="Disordered" evidence="10">
    <location>
        <begin position="237"/>
        <end position="290"/>
    </location>
</feature>
<organism evidence="14 15">
    <name type="scientific">Hyaloperonospora brassicae</name>
    <name type="common">Brassica downy mildew</name>
    <name type="synonym">Peronospora brassicae</name>
    <dbReference type="NCBI Taxonomy" id="162125"/>
    <lineage>
        <taxon>Eukaryota</taxon>
        <taxon>Sar</taxon>
        <taxon>Stramenopiles</taxon>
        <taxon>Oomycota</taxon>
        <taxon>Peronosporomycetes</taxon>
        <taxon>Peronosporales</taxon>
        <taxon>Peronosporaceae</taxon>
        <taxon>Hyaloperonospora</taxon>
    </lineage>
</organism>
<dbReference type="InterPro" id="IPR034261">
    <property type="entry name" value="CNOT4_RRM"/>
</dbReference>
<keyword evidence="2 9" id="KW-0479">Metal-binding</keyword>
<dbReference type="PANTHER" id="PTHR12603:SF0">
    <property type="entry name" value="CCR4-NOT TRANSCRIPTION COMPLEX SUBUNIT 4"/>
    <property type="match status" value="1"/>
</dbReference>
<evidence type="ECO:0000256" key="5">
    <source>
        <dbReference type="ARBA" id="ARBA00022884"/>
    </source>
</evidence>
<keyword evidence="6" id="KW-0175">Coiled coil</keyword>
<feature type="compositionally biased region" description="Polar residues" evidence="10">
    <location>
        <begin position="755"/>
        <end position="765"/>
    </location>
</feature>
<feature type="domain" description="RRM" evidence="12">
    <location>
        <begin position="112"/>
        <end position="196"/>
    </location>
</feature>
<dbReference type="SUPFAM" id="SSF57850">
    <property type="entry name" value="RING/U-box"/>
    <property type="match status" value="1"/>
</dbReference>
<dbReference type="GO" id="GO:0008270">
    <property type="term" value="F:zinc ion binding"/>
    <property type="evidence" value="ECO:0007669"/>
    <property type="project" value="UniProtKB-KW"/>
</dbReference>
<keyword evidence="4 9" id="KW-0862">Zinc</keyword>
<evidence type="ECO:0000256" key="9">
    <source>
        <dbReference type="PROSITE-ProRule" id="PRU00723"/>
    </source>
</evidence>
<dbReference type="InterPro" id="IPR013083">
    <property type="entry name" value="Znf_RING/FYVE/PHD"/>
</dbReference>
<feature type="compositionally biased region" description="Polar residues" evidence="10">
    <location>
        <begin position="90"/>
        <end position="102"/>
    </location>
</feature>
<feature type="region of interest" description="Disordered" evidence="10">
    <location>
        <begin position="748"/>
        <end position="773"/>
    </location>
</feature>
<dbReference type="PANTHER" id="PTHR12603">
    <property type="entry name" value="CCR4-NOT TRANSCRIPTION COMPLEX RELATED"/>
    <property type="match status" value="1"/>
</dbReference>
<evidence type="ECO:0000259" key="13">
    <source>
        <dbReference type="PROSITE" id="PS50103"/>
    </source>
</evidence>
<dbReference type="GO" id="GO:0004842">
    <property type="term" value="F:ubiquitin-protein transferase activity"/>
    <property type="evidence" value="ECO:0007669"/>
    <property type="project" value="InterPro"/>
</dbReference>
<feature type="region of interest" description="Disordered" evidence="10">
    <location>
        <begin position="64"/>
        <end position="102"/>
    </location>
</feature>
<dbReference type="Gene3D" id="3.30.70.330">
    <property type="match status" value="1"/>
</dbReference>
<gene>
    <name evidence="14" type="ORF">HBR001_LOCUS4541</name>
</gene>
<evidence type="ECO:0000256" key="7">
    <source>
        <dbReference type="ARBA" id="ARBA00023242"/>
    </source>
</evidence>
<dbReference type="CDD" id="cd12438">
    <property type="entry name" value="RRM_CNOT4"/>
    <property type="match status" value="1"/>
</dbReference>
<sequence length="821" mass="87317">MADQCDEIDCCPLCMEELDLTDQTFNACPCGYQVCLWCWHQIKNEYNGLCPACRQPYAELSKQKNPLDREEVVRRTKQRKQKEKNERRSAAQTKQSSGNRKSLQNVRVMQRNLVYVIGLPVPFAEEDVLRSNECFGQYGKIVKAVVNKSHLSADRANATASAYITFANKEDALSCIVAIDGYYLDGSMLRASFGTTKYCNFFLRNMQCNNPDCLYLHELGEDDDSFTKEEMQTALHSGKAAFRDTSTSNGVAEERAGSRFPAPHRPCASSSSSRIGTNARARSSSPARASTLARLHNEDVYGDTQRHAQSAAAISKLRQATGDFDNSSGPSSADHSRRAASHSTTATHNIKCPSSARENSYSKIVAGGQSSRHTDMAATGPLDPEPNKKPELWVDISREEDTTCAADAVVSPLEALKLAAGSSTEQPVWAQPFPTPSASQNESEWHTATSSSTSAGVYSPFGLGFEGGIHRPGSARGLVTKAPAPSDVWGSSSTMDNTLSSFSPAVSSMTASTNSSSSFASIDAIFSHRNDSSEALAGLLGVQLAPDSLAHGTPLAPSPDDGHASRFSFANPADVGRGDVKQAPVRYELLDGTTINNHRSVGGIGVSHTASGSLVSAGYSSMTDQSGFPPFQGYQQQLHHTPPPPHPSRALSGDDMGCSSELPLGGNRALGGDSSGLAFLQQMLPNVNISFGGDYSSLSGPIVVDSASSPARSSSAGRAGSGRRLFARSQGAGNNLVSPGLWEGGNLSSLGFDGQPSSRQATSGSPFCDPALVPQPSSELPSGFYGFNSSNSNASESECHLMHGDFSNDAYRRSSSLIDNS</sequence>
<keyword evidence="15" id="KW-1185">Reference proteome</keyword>
<accession>A0AAV0TY98</accession>
<evidence type="ECO:0000256" key="3">
    <source>
        <dbReference type="ARBA" id="ARBA00022771"/>
    </source>
</evidence>
<dbReference type="FunFam" id="3.30.40.10:FF:000006">
    <property type="entry name" value="CCR4-NOT transcription complex subunit 4"/>
    <property type="match status" value="1"/>
</dbReference>
<dbReference type="Pfam" id="PF00076">
    <property type="entry name" value="RRM_1"/>
    <property type="match status" value="1"/>
</dbReference>
<dbReference type="InterPro" id="IPR000504">
    <property type="entry name" value="RRM_dom"/>
</dbReference>
<proteinExistence type="predicted"/>
<dbReference type="InterPro" id="IPR001841">
    <property type="entry name" value="Znf_RING"/>
</dbReference>
<dbReference type="PROSITE" id="PS50103">
    <property type="entry name" value="ZF_C3H1"/>
    <property type="match status" value="1"/>
</dbReference>
<dbReference type="InterPro" id="IPR012677">
    <property type="entry name" value="Nucleotide-bd_a/b_plait_sf"/>
</dbReference>
<evidence type="ECO:0000256" key="1">
    <source>
        <dbReference type="ARBA" id="ARBA00004123"/>
    </source>
</evidence>
<dbReference type="PROSITE" id="PS50089">
    <property type="entry name" value="ZF_RING_2"/>
    <property type="match status" value="1"/>
</dbReference>
<feature type="domain" description="RING-type" evidence="11">
    <location>
        <begin position="11"/>
        <end position="54"/>
    </location>
</feature>
<feature type="compositionally biased region" description="Polar residues" evidence="10">
    <location>
        <begin position="436"/>
        <end position="453"/>
    </location>
</feature>
<feature type="region of interest" description="Disordered" evidence="10">
    <location>
        <begin position="422"/>
        <end position="453"/>
    </location>
</feature>
<dbReference type="GO" id="GO:0003723">
    <property type="term" value="F:RNA binding"/>
    <property type="evidence" value="ECO:0007669"/>
    <property type="project" value="UniProtKB-UniRule"/>
</dbReference>
<evidence type="ECO:0000313" key="14">
    <source>
        <dbReference type="EMBL" id="CAI5729353.1"/>
    </source>
</evidence>
<evidence type="ECO:0000256" key="6">
    <source>
        <dbReference type="ARBA" id="ARBA00023054"/>
    </source>
</evidence>
<keyword evidence="5 8" id="KW-0694">RNA-binding</keyword>
<dbReference type="AlphaFoldDB" id="A0AAV0TY98"/>
<feature type="region of interest" description="Disordered" evidence="10">
    <location>
        <begin position="321"/>
        <end position="388"/>
    </location>
</feature>
<feature type="region of interest" description="Disordered" evidence="10">
    <location>
        <begin position="636"/>
        <end position="658"/>
    </location>
</feature>
<evidence type="ECO:0000259" key="11">
    <source>
        <dbReference type="PROSITE" id="PS50089"/>
    </source>
</evidence>
<keyword evidence="7" id="KW-0539">Nucleus</keyword>
<feature type="domain" description="C3H1-type" evidence="13">
    <location>
        <begin position="193"/>
        <end position="220"/>
    </location>
</feature>
<evidence type="ECO:0000256" key="2">
    <source>
        <dbReference type="ARBA" id="ARBA00022723"/>
    </source>
</evidence>
<evidence type="ECO:0000313" key="15">
    <source>
        <dbReference type="Proteomes" id="UP001162031"/>
    </source>
</evidence>
<evidence type="ECO:0000256" key="10">
    <source>
        <dbReference type="SAM" id="MobiDB-lite"/>
    </source>
</evidence>
<reference evidence="14" key="1">
    <citation type="submission" date="2022-12" db="EMBL/GenBank/DDBJ databases">
        <authorList>
            <person name="Webb A."/>
        </authorList>
    </citation>
    <scope>NUCLEOTIDE SEQUENCE</scope>
    <source>
        <strain evidence="14">Hp1</strain>
    </source>
</reference>
<evidence type="ECO:0000256" key="4">
    <source>
        <dbReference type="ARBA" id="ARBA00022833"/>
    </source>
</evidence>
<evidence type="ECO:0008006" key="16">
    <source>
        <dbReference type="Google" id="ProtNLM"/>
    </source>
</evidence>
<evidence type="ECO:0000259" key="12">
    <source>
        <dbReference type="PROSITE" id="PS50102"/>
    </source>
</evidence>
<dbReference type="Gene3D" id="3.30.40.10">
    <property type="entry name" value="Zinc/RING finger domain, C3HC4 (zinc finger)"/>
    <property type="match status" value="1"/>
</dbReference>
<dbReference type="InterPro" id="IPR039780">
    <property type="entry name" value="Mot2"/>
</dbReference>
<evidence type="ECO:0000256" key="8">
    <source>
        <dbReference type="PROSITE-ProRule" id="PRU00176"/>
    </source>
</evidence>
<dbReference type="SMART" id="SM00361">
    <property type="entry name" value="RRM_1"/>
    <property type="match status" value="1"/>
</dbReference>
<dbReference type="InterPro" id="IPR039515">
    <property type="entry name" value="NOT4_mRING-HC-C4C4"/>
</dbReference>
<feature type="zinc finger region" description="C3H1-type" evidence="9">
    <location>
        <begin position="193"/>
        <end position="220"/>
    </location>
</feature>
<comment type="subcellular location">
    <subcellularLocation>
        <location evidence="1">Nucleus</location>
    </subcellularLocation>
</comment>
<name>A0AAV0TY98_HYABA</name>
<dbReference type="EMBL" id="CANTFL010000987">
    <property type="protein sequence ID" value="CAI5729353.1"/>
    <property type="molecule type" value="Genomic_DNA"/>
</dbReference>
<dbReference type="Proteomes" id="UP001162031">
    <property type="component" value="Unassembled WGS sequence"/>
</dbReference>
<dbReference type="GO" id="GO:0030014">
    <property type="term" value="C:CCR4-NOT complex"/>
    <property type="evidence" value="ECO:0007669"/>
    <property type="project" value="InterPro"/>
</dbReference>
<dbReference type="GO" id="GO:0016567">
    <property type="term" value="P:protein ubiquitination"/>
    <property type="evidence" value="ECO:0007669"/>
    <property type="project" value="TreeGrafter"/>
</dbReference>
<feature type="compositionally biased region" description="Basic and acidic residues" evidence="10">
    <location>
        <begin position="64"/>
        <end position="74"/>
    </location>
</feature>
<dbReference type="SUPFAM" id="SSF54928">
    <property type="entry name" value="RNA-binding domain, RBD"/>
    <property type="match status" value="1"/>
</dbReference>
<dbReference type="InterPro" id="IPR000571">
    <property type="entry name" value="Znf_CCCH"/>
</dbReference>
<dbReference type="CDD" id="cd16618">
    <property type="entry name" value="mRING-HC-C4C4_CNOT4"/>
    <property type="match status" value="1"/>
</dbReference>
<comment type="caution">
    <text evidence="14">The sequence shown here is derived from an EMBL/GenBank/DDBJ whole genome shotgun (WGS) entry which is preliminary data.</text>
</comment>